<sequence>MDAINQIELTLPIDQIKPVLSALILSILFQRTLDPSEPQTIEVLGRHVAIPGTTGTGAAGVEGEVSGRVEEFMGRYYASGRQESGQIAVIFTQKKSRKGWFGITEEIVPWEAHFITIHPDSTARHSARSPNSAATSGLYDALMRTITFCAARADAMPSATPGEADRLAHQIIVSPPPPSDLFAPSPPTARSPLTPRVPLALPAALTLGTASSSPSSRARRGSSPGRAPGNEQREVQVGYLEQAKDVLRATGARAGAVAGWTAGRGRGT</sequence>
<feature type="region of interest" description="Disordered" evidence="4">
    <location>
        <begin position="207"/>
        <end position="235"/>
    </location>
</feature>
<evidence type="ECO:0000256" key="1">
    <source>
        <dbReference type="ARBA" id="ARBA00007130"/>
    </source>
</evidence>
<protein>
    <recommendedName>
        <fullName evidence="2">Autophagy-related protein 101</fullName>
    </recommendedName>
</protein>
<dbReference type="GeneID" id="77729362"/>
<dbReference type="GO" id="GO:0000407">
    <property type="term" value="C:phagophore assembly site"/>
    <property type="evidence" value="ECO:0007669"/>
    <property type="project" value="TreeGrafter"/>
</dbReference>
<accession>A0AA38H3H7</accession>
<evidence type="ECO:0000256" key="2">
    <source>
        <dbReference type="ARBA" id="ARBA00018874"/>
    </source>
</evidence>
<evidence type="ECO:0000313" key="5">
    <source>
        <dbReference type="EMBL" id="KAI9633887.1"/>
    </source>
</evidence>
<dbReference type="GO" id="GO:1990316">
    <property type="term" value="C:Atg1/ULK1 kinase complex"/>
    <property type="evidence" value="ECO:0007669"/>
    <property type="project" value="TreeGrafter"/>
</dbReference>
<comment type="caution">
    <text evidence="5">The sequence shown here is derived from an EMBL/GenBank/DDBJ whole genome shotgun (WGS) entry which is preliminary data.</text>
</comment>
<evidence type="ECO:0000313" key="6">
    <source>
        <dbReference type="Proteomes" id="UP001164286"/>
    </source>
</evidence>
<dbReference type="PANTHER" id="PTHR13292">
    <property type="entry name" value="AUTOPHAGY-RELATED PROTEIN 101"/>
    <property type="match status" value="1"/>
</dbReference>
<feature type="region of interest" description="Disordered" evidence="4">
    <location>
        <begin position="172"/>
        <end position="195"/>
    </location>
</feature>
<comment type="similarity">
    <text evidence="1">Belongs to the ATG101 family.</text>
</comment>
<keyword evidence="3" id="KW-0072">Autophagy</keyword>
<name>A0AA38H3H7_9TREE</name>
<organism evidence="5 6">
    <name type="scientific">Dioszegia hungarica</name>
    <dbReference type="NCBI Taxonomy" id="4972"/>
    <lineage>
        <taxon>Eukaryota</taxon>
        <taxon>Fungi</taxon>
        <taxon>Dikarya</taxon>
        <taxon>Basidiomycota</taxon>
        <taxon>Agaricomycotina</taxon>
        <taxon>Tremellomycetes</taxon>
        <taxon>Tremellales</taxon>
        <taxon>Bulleribasidiaceae</taxon>
        <taxon>Dioszegia</taxon>
    </lineage>
</organism>
<dbReference type="InterPro" id="IPR012445">
    <property type="entry name" value="ATG101"/>
</dbReference>
<feature type="compositionally biased region" description="Low complexity" evidence="4">
    <location>
        <begin position="207"/>
        <end position="229"/>
    </location>
</feature>
<dbReference type="Pfam" id="PF07855">
    <property type="entry name" value="ATG101"/>
    <property type="match status" value="1"/>
</dbReference>
<dbReference type="GO" id="GO:0000045">
    <property type="term" value="P:autophagosome assembly"/>
    <property type="evidence" value="ECO:0007669"/>
    <property type="project" value="TreeGrafter"/>
</dbReference>
<dbReference type="Proteomes" id="UP001164286">
    <property type="component" value="Unassembled WGS sequence"/>
</dbReference>
<dbReference type="PANTHER" id="PTHR13292:SF0">
    <property type="entry name" value="AUTOPHAGY-RELATED PROTEIN 101"/>
    <property type="match status" value="1"/>
</dbReference>
<gene>
    <name evidence="5" type="ORF">MKK02DRAFT_38557</name>
</gene>
<evidence type="ECO:0000256" key="4">
    <source>
        <dbReference type="SAM" id="MobiDB-lite"/>
    </source>
</evidence>
<proteinExistence type="inferred from homology"/>
<keyword evidence="6" id="KW-1185">Reference proteome</keyword>
<feature type="compositionally biased region" description="Pro residues" evidence="4">
    <location>
        <begin position="174"/>
        <end position="189"/>
    </location>
</feature>
<dbReference type="AlphaFoldDB" id="A0AA38H3H7"/>
<dbReference type="GO" id="GO:0019901">
    <property type="term" value="F:protein kinase binding"/>
    <property type="evidence" value="ECO:0007669"/>
    <property type="project" value="TreeGrafter"/>
</dbReference>
<reference evidence="5" key="1">
    <citation type="journal article" date="2022" name="G3 (Bethesda)">
        <title>High quality genome of the basidiomycete yeast Dioszegia hungarica PDD-24b-2 isolated from cloud water.</title>
        <authorList>
            <person name="Jarrige D."/>
            <person name="Haridas S."/>
            <person name="Bleykasten-Grosshans C."/>
            <person name="Joly M."/>
            <person name="Nadalig T."/>
            <person name="Sancelme M."/>
            <person name="Vuilleumier S."/>
            <person name="Grigoriev I.V."/>
            <person name="Amato P."/>
            <person name="Bringel F."/>
        </authorList>
    </citation>
    <scope>NUCLEOTIDE SEQUENCE</scope>
    <source>
        <strain evidence="5">PDD-24b-2</strain>
    </source>
</reference>
<evidence type="ECO:0000256" key="3">
    <source>
        <dbReference type="ARBA" id="ARBA00023006"/>
    </source>
</evidence>
<dbReference type="RefSeq" id="XP_052943664.1">
    <property type="nucleotide sequence ID" value="XM_053090157.1"/>
</dbReference>
<dbReference type="EMBL" id="JAKWFO010000008">
    <property type="protein sequence ID" value="KAI9633887.1"/>
    <property type="molecule type" value="Genomic_DNA"/>
</dbReference>